<keyword evidence="5 11" id="KW-1133">Transmembrane helix</keyword>
<proteinExistence type="predicted"/>
<evidence type="ECO:0000256" key="6">
    <source>
        <dbReference type="ARBA" id="ARBA00023136"/>
    </source>
</evidence>
<keyword evidence="6 11" id="KW-0472">Membrane</keyword>
<name>A0A671MNC2_9TELE</name>
<evidence type="ECO:0000256" key="9">
    <source>
        <dbReference type="ARBA" id="ARBA00049937"/>
    </source>
</evidence>
<evidence type="ECO:0000256" key="8">
    <source>
        <dbReference type="ARBA" id="ARBA00023319"/>
    </source>
</evidence>
<evidence type="ECO:0000256" key="10">
    <source>
        <dbReference type="ARBA" id="ARBA00050022"/>
    </source>
</evidence>
<evidence type="ECO:0000256" key="5">
    <source>
        <dbReference type="ARBA" id="ARBA00022989"/>
    </source>
</evidence>
<evidence type="ECO:0000313" key="13">
    <source>
        <dbReference type="Ensembl" id="ENSSANP00000034899.1"/>
    </source>
</evidence>
<keyword evidence="4 12" id="KW-0732">Signal</keyword>
<comment type="function">
    <text evidence="9">Essential fertilization factor required for male fertility. Part of a conserved trimeric sperm complex with the essential fertilization factors IZUMO1 and SPACA6 which bridges sperm and oocyte membranes during fertilization by binding to IZUMO1R/JUNO on the oocyte.</text>
</comment>
<accession>A0A671MNC2</accession>
<dbReference type="Proteomes" id="UP000472260">
    <property type="component" value="Unassembled WGS sequence"/>
</dbReference>
<keyword evidence="8" id="KW-0393">Immunoglobulin domain</keyword>
<comment type="subcellular location">
    <subcellularLocation>
        <location evidence="1">Cell membrane</location>
        <topology evidence="1">Single-pass type I membrane protein</topology>
    </subcellularLocation>
</comment>
<keyword evidence="14" id="KW-1185">Reference proteome</keyword>
<evidence type="ECO:0000256" key="4">
    <source>
        <dbReference type="ARBA" id="ARBA00022729"/>
    </source>
</evidence>
<dbReference type="SUPFAM" id="SSF48726">
    <property type="entry name" value="Immunoglobulin"/>
    <property type="match status" value="1"/>
</dbReference>
<evidence type="ECO:0000256" key="3">
    <source>
        <dbReference type="ARBA" id="ARBA00022692"/>
    </source>
</evidence>
<dbReference type="Ensembl" id="ENSSANT00000037175.1">
    <property type="protein sequence ID" value="ENSSANP00000034899.1"/>
    <property type="gene ID" value="ENSSANG00000017914.1"/>
</dbReference>
<dbReference type="Gene3D" id="2.60.40.10">
    <property type="entry name" value="Immunoglobulins"/>
    <property type="match status" value="1"/>
</dbReference>
<protein>
    <recommendedName>
        <fullName evidence="10">Transmembrane protein 81</fullName>
    </recommendedName>
</protein>
<feature type="signal peptide" evidence="12">
    <location>
        <begin position="1"/>
        <end position="27"/>
    </location>
</feature>
<dbReference type="PANTHER" id="PTHR35670:SF1">
    <property type="entry name" value="TRANSMEMBRANE PROTEIN 81"/>
    <property type="match status" value="1"/>
</dbReference>
<keyword evidence="2" id="KW-1003">Cell membrane</keyword>
<keyword evidence="3 11" id="KW-0812">Transmembrane</keyword>
<evidence type="ECO:0000256" key="2">
    <source>
        <dbReference type="ARBA" id="ARBA00022475"/>
    </source>
</evidence>
<dbReference type="InterPro" id="IPR013783">
    <property type="entry name" value="Ig-like_fold"/>
</dbReference>
<dbReference type="AlphaFoldDB" id="A0A671MNC2"/>
<evidence type="ECO:0000256" key="12">
    <source>
        <dbReference type="SAM" id="SignalP"/>
    </source>
</evidence>
<feature type="chain" id="PRO_5025428733" description="Transmembrane protein 81" evidence="12">
    <location>
        <begin position="28"/>
        <end position="265"/>
    </location>
</feature>
<evidence type="ECO:0000256" key="1">
    <source>
        <dbReference type="ARBA" id="ARBA00004251"/>
    </source>
</evidence>
<dbReference type="InterPro" id="IPR039293">
    <property type="entry name" value="TMEM81"/>
</dbReference>
<reference evidence="13" key="1">
    <citation type="submission" date="2025-08" db="UniProtKB">
        <authorList>
            <consortium name="Ensembl"/>
        </authorList>
    </citation>
    <scope>IDENTIFICATION</scope>
</reference>
<keyword evidence="7" id="KW-1015">Disulfide bond</keyword>
<evidence type="ECO:0000256" key="11">
    <source>
        <dbReference type="SAM" id="Phobius"/>
    </source>
</evidence>
<dbReference type="PANTHER" id="PTHR35670">
    <property type="entry name" value="TRANSMEMBRANE PROTEIN 81"/>
    <property type="match status" value="1"/>
</dbReference>
<dbReference type="GO" id="GO:0005886">
    <property type="term" value="C:plasma membrane"/>
    <property type="evidence" value="ECO:0007669"/>
    <property type="project" value="UniProtKB-SubCell"/>
</dbReference>
<feature type="transmembrane region" description="Helical" evidence="11">
    <location>
        <begin position="227"/>
        <end position="246"/>
    </location>
</feature>
<dbReference type="InterPro" id="IPR036179">
    <property type="entry name" value="Ig-like_dom_sf"/>
</dbReference>
<sequence>MSKVTMAHSALWLVLLHWMFLHSPSSCKNLTKAELQELEKISTWVITRSFPCSATCGLGLHTQELCPTEGNRNISSTSCKMRTIRCLDTWQCGLKTQTATAGQRLVLDCLEEVMEAMGRFAFVVSWRFAHGIITSDDLLFSRYEALSLDKVVLDPLGEEDSGTYRCDVLDTGKRRVKRMYKGVKVLSPKEVSLDFAKGLIHWENPESLFPNMTTTGNPYPSSIVRNMALISVFISAAMAALILLLLRGFYQITLRRTAQLSQNNV</sequence>
<gene>
    <name evidence="13" type="primary">tmem81</name>
</gene>
<organism evidence="13 14">
    <name type="scientific">Sinocyclocheilus anshuiensis</name>
    <dbReference type="NCBI Taxonomy" id="1608454"/>
    <lineage>
        <taxon>Eukaryota</taxon>
        <taxon>Metazoa</taxon>
        <taxon>Chordata</taxon>
        <taxon>Craniata</taxon>
        <taxon>Vertebrata</taxon>
        <taxon>Euteleostomi</taxon>
        <taxon>Actinopterygii</taxon>
        <taxon>Neopterygii</taxon>
        <taxon>Teleostei</taxon>
        <taxon>Ostariophysi</taxon>
        <taxon>Cypriniformes</taxon>
        <taxon>Cyprinidae</taxon>
        <taxon>Cyprininae</taxon>
        <taxon>Sinocyclocheilus</taxon>
    </lineage>
</organism>
<reference evidence="13" key="2">
    <citation type="submission" date="2025-09" db="UniProtKB">
        <authorList>
            <consortium name="Ensembl"/>
        </authorList>
    </citation>
    <scope>IDENTIFICATION</scope>
</reference>
<evidence type="ECO:0000313" key="14">
    <source>
        <dbReference type="Proteomes" id="UP000472260"/>
    </source>
</evidence>
<evidence type="ECO:0000256" key="7">
    <source>
        <dbReference type="ARBA" id="ARBA00023157"/>
    </source>
</evidence>